<evidence type="ECO:0000313" key="2">
    <source>
        <dbReference type="EMBL" id="MFB9074937.1"/>
    </source>
</evidence>
<dbReference type="EMBL" id="JBHMFI010000004">
    <property type="protein sequence ID" value="MFB9074937.1"/>
    <property type="molecule type" value="Genomic_DNA"/>
</dbReference>
<accession>A0ABV5G7K2</accession>
<feature type="compositionally biased region" description="Polar residues" evidence="1">
    <location>
        <begin position="66"/>
        <end position="80"/>
    </location>
</feature>
<proteinExistence type="predicted"/>
<feature type="region of interest" description="Disordered" evidence="1">
    <location>
        <begin position="1"/>
        <end position="133"/>
    </location>
</feature>
<feature type="compositionally biased region" description="Basic and acidic residues" evidence="1">
    <location>
        <begin position="108"/>
        <end position="117"/>
    </location>
</feature>
<evidence type="ECO:0000313" key="3">
    <source>
        <dbReference type="Proteomes" id="UP001589575"/>
    </source>
</evidence>
<organism evidence="2 3">
    <name type="scientific">Citricoccus parietis</name>
    <dbReference type="NCBI Taxonomy" id="592307"/>
    <lineage>
        <taxon>Bacteria</taxon>
        <taxon>Bacillati</taxon>
        <taxon>Actinomycetota</taxon>
        <taxon>Actinomycetes</taxon>
        <taxon>Micrococcales</taxon>
        <taxon>Micrococcaceae</taxon>
        <taxon>Citricoccus</taxon>
    </lineage>
</organism>
<gene>
    <name evidence="2" type="ORF">ACFFX0_28625</name>
</gene>
<sequence>MSRDARQSDAPHGASPRAGPRSLRTRSSPAGCTSKQPRTPRPLVPTQQPRTPEWRGTRHPKRPNRRTVSQVGRSQINYQRVTAEAGGWARREPALPMPSTVEEPDPGGQHDNDESAGRRRRGGNRLLRCRTGP</sequence>
<name>A0ABV5G7K2_9MICC</name>
<reference evidence="2 3" key="1">
    <citation type="submission" date="2024-09" db="EMBL/GenBank/DDBJ databases">
        <authorList>
            <person name="Sun Q."/>
            <person name="Mori K."/>
        </authorList>
    </citation>
    <scope>NUCLEOTIDE SEQUENCE [LARGE SCALE GENOMIC DNA]</scope>
    <source>
        <strain evidence="2 3">CCM 7609</strain>
    </source>
</reference>
<feature type="compositionally biased region" description="Polar residues" evidence="1">
    <location>
        <begin position="25"/>
        <end position="37"/>
    </location>
</feature>
<evidence type="ECO:0000256" key="1">
    <source>
        <dbReference type="SAM" id="MobiDB-lite"/>
    </source>
</evidence>
<dbReference type="Proteomes" id="UP001589575">
    <property type="component" value="Unassembled WGS sequence"/>
</dbReference>
<keyword evidence="3" id="KW-1185">Reference proteome</keyword>
<comment type="caution">
    <text evidence="2">The sequence shown here is derived from an EMBL/GenBank/DDBJ whole genome shotgun (WGS) entry which is preliminary data.</text>
</comment>
<protein>
    <submittedName>
        <fullName evidence="2">Uncharacterized protein</fullName>
    </submittedName>
</protein>
<feature type="compositionally biased region" description="Low complexity" evidence="1">
    <location>
        <begin position="124"/>
        <end position="133"/>
    </location>
</feature>